<dbReference type="Proteomes" id="UP000238825">
    <property type="component" value="Chromosome"/>
</dbReference>
<dbReference type="AlphaFoldDB" id="A0A2S0JUX3"/>
<evidence type="ECO:0000313" key="4">
    <source>
        <dbReference type="EMBL" id="SUV19967.1"/>
    </source>
</evidence>
<evidence type="ECO:0000313" key="6">
    <source>
        <dbReference type="Proteomes" id="UP000255295"/>
    </source>
</evidence>
<evidence type="ECO:0000256" key="1">
    <source>
        <dbReference type="ARBA" id="ARBA00022763"/>
    </source>
</evidence>
<dbReference type="GeneID" id="48274670"/>
<evidence type="ECO:0000313" key="5">
    <source>
        <dbReference type="Proteomes" id="UP000238825"/>
    </source>
</evidence>
<reference evidence="3 5" key="1">
    <citation type="submission" date="2017-03" db="EMBL/GenBank/DDBJ databases">
        <title>The whole genome sequencing and assembly of Lysinibacillus sphaericus DSM 28T strain.</title>
        <authorList>
            <person name="Lee Y.-J."/>
            <person name="Yi H."/>
            <person name="Bahn Y.-S."/>
            <person name="Kim J.F."/>
            <person name="Lee D.-W."/>
        </authorList>
    </citation>
    <scope>NUCLEOTIDE SEQUENCE [LARGE SCALE GENOMIC DNA]</scope>
    <source>
        <strain evidence="3 5">DSM 28</strain>
    </source>
</reference>
<name>A0A2S0JUX3_LYSSH</name>
<keyword evidence="3" id="KW-0808">Transferase</keyword>
<dbReference type="InterPro" id="IPR052520">
    <property type="entry name" value="ATL_DNA_repair"/>
</dbReference>
<dbReference type="PANTHER" id="PTHR42942">
    <property type="entry name" value="6-O-METHYLGUANINE DNA METHYLTRANSFERASE"/>
    <property type="match status" value="1"/>
</dbReference>
<dbReference type="InterPro" id="IPR014048">
    <property type="entry name" value="MethylDNA_cys_MeTrfase_DNA-bd"/>
</dbReference>
<dbReference type="EMBL" id="CP019980">
    <property type="protein sequence ID" value="AVK94891.1"/>
    <property type="molecule type" value="Genomic_DNA"/>
</dbReference>
<evidence type="ECO:0000259" key="2">
    <source>
        <dbReference type="Pfam" id="PF01035"/>
    </source>
</evidence>
<dbReference type="InterPro" id="IPR036217">
    <property type="entry name" value="MethylDNA_cys_MeTrfase_DNAb"/>
</dbReference>
<proteinExistence type="predicted"/>
<keyword evidence="1" id="KW-0227">DNA damage</keyword>
<dbReference type="GO" id="GO:0006281">
    <property type="term" value="P:DNA repair"/>
    <property type="evidence" value="ECO:0007669"/>
    <property type="project" value="InterPro"/>
</dbReference>
<organism evidence="3 5">
    <name type="scientific">Lysinibacillus sphaericus</name>
    <name type="common">Bacillus sphaericus</name>
    <dbReference type="NCBI Taxonomy" id="1421"/>
    <lineage>
        <taxon>Bacteria</taxon>
        <taxon>Bacillati</taxon>
        <taxon>Bacillota</taxon>
        <taxon>Bacilli</taxon>
        <taxon>Bacillales</taxon>
        <taxon>Bacillaceae</taxon>
        <taxon>Lysinibacillus</taxon>
    </lineage>
</organism>
<gene>
    <name evidence="3" type="ORF">LS41612_00565</name>
    <name evidence="4" type="ORF">NCTC10338_04694</name>
</gene>
<protein>
    <submittedName>
        <fullName evidence="3 4">DNA methyltransferase</fullName>
        <ecNumber evidence="4">2.1.1.63</ecNumber>
    </submittedName>
</protein>
<accession>A0A2S0JUX3</accession>
<evidence type="ECO:0000313" key="3">
    <source>
        <dbReference type="EMBL" id="AVK94891.1"/>
    </source>
</evidence>
<feature type="domain" description="Methylated-DNA-[protein]-cysteine S-methyltransferase DNA binding" evidence="2">
    <location>
        <begin position="3"/>
        <end position="81"/>
    </location>
</feature>
<dbReference type="Proteomes" id="UP000255295">
    <property type="component" value="Unassembled WGS sequence"/>
</dbReference>
<dbReference type="GO" id="GO:0032259">
    <property type="term" value="P:methylation"/>
    <property type="evidence" value="ECO:0007669"/>
    <property type="project" value="UniProtKB-KW"/>
</dbReference>
<dbReference type="InterPro" id="IPR036388">
    <property type="entry name" value="WH-like_DNA-bd_sf"/>
</dbReference>
<dbReference type="Pfam" id="PF01035">
    <property type="entry name" value="DNA_binding_1"/>
    <property type="match status" value="1"/>
</dbReference>
<dbReference type="PANTHER" id="PTHR42942:SF1">
    <property type="entry name" value="ALKYLTRANSFERASE-LIKE PROTEIN 1"/>
    <property type="match status" value="1"/>
</dbReference>
<sequence length="105" mass="11857">MQPFTKNVIAVLKNIPSGKVMTYSQVAACAGSPRGARQVVRILHTMSEKYNLPWHRIVNIKGEITFKNAAHQKALLESEGIIFTDSLTLNLEDYQYKIGPMDFDF</sequence>
<dbReference type="Gene3D" id="1.10.10.10">
    <property type="entry name" value="Winged helix-like DNA-binding domain superfamily/Winged helix DNA-binding domain"/>
    <property type="match status" value="1"/>
</dbReference>
<dbReference type="EC" id="2.1.1.63" evidence="4"/>
<dbReference type="EMBL" id="UFSZ01000001">
    <property type="protein sequence ID" value="SUV19967.1"/>
    <property type="molecule type" value="Genomic_DNA"/>
</dbReference>
<reference evidence="4 6" key="2">
    <citation type="submission" date="2018-06" db="EMBL/GenBank/DDBJ databases">
        <authorList>
            <consortium name="Pathogen Informatics"/>
            <person name="Doyle S."/>
        </authorList>
    </citation>
    <scope>NUCLEOTIDE SEQUENCE [LARGE SCALE GENOMIC DNA]</scope>
    <source>
        <strain evidence="4 6">NCTC10338</strain>
    </source>
</reference>
<dbReference type="RefSeq" id="WP_024364319.1">
    <property type="nucleotide sequence ID" value="NZ_BJNS01000035.1"/>
</dbReference>
<dbReference type="GO" id="GO:0003908">
    <property type="term" value="F:methylated-DNA-[protein]-cysteine S-methyltransferase activity"/>
    <property type="evidence" value="ECO:0007669"/>
    <property type="project" value="UniProtKB-EC"/>
</dbReference>
<keyword evidence="3" id="KW-0489">Methyltransferase</keyword>
<dbReference type="SUPFAM" id="SSF46767">
    <property type="entry name" value="Methylated DNA-protein cysteine methyltransferase, C-terminal domain"/>
    <property type="match status" value="1"/>
</dbReference>
<dbReference type="CDD" id="cd06445">
    <property type="entry name" value="ATase"/>
    <property type="match status" value="1"/>
</dbReference>